<reference evidence="2 3" key="1">
    <citation type="journal article" date="2023" name="IMA Fungus">
        <title>Comparative genomic study of the Penicillium genus elucidates a diverse pangenome and 15 lateral gene transfer events.</title>
        <authorList>
            <person name="Petersen C."/>
            <person name="Sorensen T."/>
            <person name="Nielsen M.R."/>
            <person name="Sondergaard T.E."/>
            <person name="Sorensen J.L."/>
            <person name="Fitzpatrick D.A."/>
            <person name="Frisvad J.C."/>
            <person name="Nielsen K.L."/>
        </authorList>
    </citation>
    <scope>NUCLEOTIDE SEQUENCE [LARGE SCALE GENOMIC DNA]</scope>
    <source>
        <strain evidence="2 3">IBT 35679</strain>
    </source>
</reference>
<sequence>MNMRPFEHLQILGSADIYEKISVVLKGLEPWLQGNAKAAEADENGIIQIWTDQIDQATLAIRRLIYEGCAQYALIKTTRPAGTPQNLPFAIYTALKVGDAPAVDEVVLSPAQSIWIEKPARLGGGMTFLVVQPIYPTRILLAGQTPTNKTRLESNEAAHDLAWYRSIIRGNRLVYICPSCKKGYQDRANLLEHFNKTTNSEISNKQHQKLSMIRRQGGDWTVFVQGMQDCLGPIPAQSLRDGAGCFEEDFLRQLSYKAHCSGQKRDSLVPQEQNDMIESEQRSVESWPGLMKGQASNPEIGVRFSDLRKGSRLPISTQAQRHLPVALKPITQHPSIAKSISQLPSPPIERREARQARSRSWVQPLKQVAPRRTQTQTPPVVTGRQVIPAGVINLERSVAANLARGRPVESALCIALLKSGPASVGRAVAADMKNVEMKRPPLTKNSGEAVISLSKKQVSFGDVNVSEVSRWIKPEFVYSPGHDTVSDTLGYRDNESALLLLDKCSEDISGCGFTYSRRVSALNTHINGQCASNDNCSWHWVATHRRYLPGVPLEDSFRLMSNIRRNISGV</sequence>
<name>A0AAD6GKG4_9EURO</name>
<feature type="region of interest" description="Disordered" evidence="1">
    <location>
        <begin position="355"/>
        <end position="379"/>
    </location>
</feature>
<evidence type="ECO:0000256" key="1">
    <source>
        <dbReference type="SAM" id="MobiDB-lite"/>
    </source>
</evidence>
<dbReference type="AlphaFoldDB" id="A0AAD6GKG4"/>
<dbReference type="EMBL" id="JAQIZZ010000002">
    <property type="protein sequence ID" value="KAJ5553075.1"/>
    <property type="molecule type" value="Genomic_DNA"/>
</dbReference>
<protein>
    <submittedName>
        <fullName evidence="2">Uncharacterized protein</fullName>
    </submittedName>
</protein>
<gene>
    <name evidence="2" type="ORF">N7494_002453</name>
</gene>
<evidence type="ECO:0000313" key="2">
    <source>
        <dbReference type="EMBL" id="KAJ5553075.1"/>
    </source>
</evidence>
<accession>A0AAD6GKG4</accession>
<dbReference type="Proteomes" id="UP001220324">
    <property type="component" value="Unassembled WGS sequence"/>
</dbReference>
<comment type="caution">
    <text evidence="2">The sequence shown here is derived from an EMBL/GenBank/DDBJ whole genome shotgun (WGS) entry which is preliminary data.</text>
</comment>
<keyword evidence="3" id="KW-1185">Reference proteome</keyword>
<proteinExistence type="predicted"/>
<evidence type="ECO:0000313" key="3">
    <source>
        <dbReference type="Proteomes" id="UP001220324"/>
    </source>
</evidence>
<organism evidence="2 3">
    <name type="scientific">Penicillium frequentans</name>
    <dbReference type="NCBI Taxonomy" id="3151616"/>
    <lineage>
        <taxon>Eukaryota</taxon>
        <taxon>Fungi</taxon>
        <taxon>Dikarya</taxon>
        <taxon>Ascomycota</taxon>
        <taxon>Pezizomycotina</taxon>
        <taxon>Eurotiomycetes</taxon>
        <taxon>Eurotiomycetidae</taxon>
        <taxon>Eurotiales</taxon>
        <taxon>Aspergillaceae</taxon>
        <taxon>Penicillium</taxon>
    </lineage>
</organism>